<dbReference type="Gene3D" id="3.40.50.10320">
    <property type="entry name" value="LmbE-like"/>
    <property type="match status" value="1"/>
</dbReference>
<name>A0A2P2C5Y6_9ZZZZ</name>
<protein>
    <recommendedName>
        <fullName evidence="2">LmbE family protein</fullName>
    </recommendedName>
</protein>
<dbReference type="Pfam" id="PF02585">
    <property type="entry name" value="PIG-L"/>
    <property type="match status" value="1"/>
</dbReference>
<dbReference type="EMBL" id="CZKA01000025">
    <property type="protein sequence ID" value="CUR56172.1"/>
    <property type="molecule type" value="Genomic_DNA"/>
</dbReference>
<organism evidence="1">
    <name type="scientific">metagenome</name>
    <dbReference type="NCBI Taxonomy" id="256318"/>
    <lineage>
        <taxon>unclassified sequences</taxon>
        <taxon>metagenomes</taxon>
    </lineage>
</organism>
<dbReference type="InterPro" id="IPR024078">
    <property type="entry name" value="LmbE-like_dom_sf"/>
</dbReference>
<dbReference type="PANTHER" id="PTHR12993">
    <property type="entry name" value="N-ACETYLGLUCOSAMINYL-PHOSPHATIDYLINOSITOL DE-N-ACETYLASE-RELATED"/>
    <property type="match status" value="1"/>
</dbReference>
<proteinExistence type="predicted"/>
<dbReference type="SUPFAM" id="SSF102588">
    <property type="entry name" value="LmbE-like"/>
    <property type="match status" value="1"/>
</dbReference>
<dbReference type="GO" id="GO:0016811">
    <property type="term" value="F:hydrolase activity, acting on carbon-nitrogen (but not peptide) bonds, in linear amides"/>
    <property type="evidence" value="ECO:0007669"/>
    <property type="project" value="TreeGrafter"/>
</dbReference>
<sequence>MTNNAMTDERDLGDVSWLGTTLTVWAHPDDEAYLSGGLSARLSERGARVACVTATRGEAGGPDDSPTARTELAELRTAELEQALELLGVTEHTWLDYPDGGCAEVDPVEATTRLVEVMDRVRPDTVVTFGPEGHTGHADHRAVSRWVDQAVTRSTSSPRILHVVVTEAQLAVDPALNDDFGVFDEGRPRVCEPEELALSLELDADLLQRKVDALLSQPSQTAGLIGAVGLARFAAWISVESFAPPVLEPTDDAVAPARVLRHS</sequence>
<dbReference type="AlphaFoldDB" id="A0A2P2C5Y6"/>
<accession>A0A2P2C5Y6</accession>
<evidence type="ECO:0008006" key="2">
    <source>
        <dbReference type="Google" id="ProtNLM"/>
    </source>
</evidence>
<evidence type="ECO:0000313" key="1">
    <source>
        <dbReference type="EMBL" id="CUR56172.1"/>
    </source>
</evidence>
<dbReference type="InterPro" id="IPR003737">
    <property type="entry name" value="GlcNAc_PI_deacetylase-related"/>
</dbReference>
<gene>
    <name evidence="1" type="ORF">NOCA2310197</name>
</gene>
<reference evidence="1" key="1">
    <citation type="submission" date="2015-08" db="EMBL/GenBank/DDBJ databases">
        <authorList>
            <person name="Babu N.S."/>
            <person name="Beckwith C.J."/>
            <person name="Beseler K.G."/>
            <person name="Brison A."/>
            <person name="Carone J.V."/>
            <person name="Caskin T.P."/>
            <person name="Diamond M."/>
            <person name="Durham M.E."/>
            <person name="Foxe J.M."/>
            <person name="Go M."/>
            <person name="Henderson B.A."/>
            <person name="Jones I.B."/>
            <person name="McGettigan J.A."/>
            <person name="Micheletti S.J."/>
            <person name="Nasrallah M.E."/>
            <person name="Ortiz D."/>
            <person name="Piller C.R."/>
            <person name="Privatt S.R."/>
            <person name="Schneider S.L."/>
            <person name="Sharp S."/>
            <person name="Smith T.C."/>
            <person name="Stanton J.D."/>
            <person name="Ullery H.E."/>
            <person name="Wilson R.J."/>
            <person name="Serrano M.G."/>
            <person name="Buck G."/>
            <person name="Lee V."/>
            <person name="Wang Y."/>
            <person name="Carvalho R."/>
            <person name="Voegtly L."/>
            <person name="Shi R."/>
            <person name="Duckworth R."/>
            <person name="Johnson A."/>
            <person name="Loviza R."/>
            <person name="Walstead R."/>
            <person name="Shah Z."/>
            <person name="Kiflezghi M."/>
            <person name="Wade K."/>
            <person name="Ball S.L."/>
            <person name="Bradley K.W."/>
            <person name="Asai D.J."/>
            <person name="Bowman C.A."/>
            <person name="Russell D.A."/>
            <person name="Pope W.H."/>
            <person name="Jacobs-Sera D."/>
            <person name="Hendrix R.W."/>
            <person name="Hatfull G.F."/>
        </authorList>
    </citation>
    <scope>NUCLEOTIDE SEQUENCE</scope>
</reference>
<dbReference type="PANTHER" id="PTHR12993:SF11">
    <property type="entry name" value="N-ACETYLGLUCOSAMINYL-PHOSPHATIDYLINOSITOL DE-N-ACETYLASE"/>
    <property type="match status" value="1"/>
</dbReference>